<dbReference type="EMBL" id="CP015578">
    <property type="protein sequence ID" value="ARQ97242.1"/>
    <property type="molecule type" value="Genomic_DNA"/>
</dbReference>
<protein>
    <submittedName>
        <fullName evidence="4">Lipid asymmetry ABC transporter MlaABCDEF, periplasmic component MlaD</fullName>
    </submittedName>
</protein>
<name>A0A1X9SLY3_9BACT</name>
<keyword evidence="2" id="KW-1133">Transmembrane helix</keyword>
<proteinExistence type="predicted"/>
<evidence type="ECO:0000313" key="4">
    <source>
        <dbReference type="EMBL" id="ARQ97242.1"/>
    </source>
</evidence>
<dbReference type="GeneID" id="46920960"/>
<sequence length="291" mass="32759">MENKNSYFIAGLFFCLVLGFIGVFLLFMQGYDNRDLRDYYIVTKELPNGLKKDSEVRFVGVPAGYVKDIYFKDPSLAIIEIRLSLSDDLPIKTDSKAIVERSGISGIAHINITKGSDKAMVFDKKERAQIEIGEGLLDKIGTKTANLAESLDRIANKIDVSLKQENLDKLVNSIDRLNSLMSVIGSSENLGKIDNIISNIDMITYDLNRANLPKVINNLDKTISNIDATWVNIDNRIKDGQIDFKSILNPTLNSAMESIENLNDLLTQIKNNLNNLEDNPYEFLFKNRVDE</sequence>
<dbReference type="AlphaFoldDB" id="A0A1X9SLY3"/>
<feature type="coiled-coil region" evidence="1">
    <location>
        <begin position="252"/>
        <end position="279"/>
    </location>
</feature>
<dbReference type="Proteomes" id="UP000202031">
    <property type="component" value="Chromosome"/>
</dbReference>
<evidence type="ECO:0000256" key="1">
    <source>
        <dbReference type="SAM" id="Coils"/>
    </source>
</evidence>
<gene>
    <name evidence="4" type="ORF">CLAN_0487</name>
</gene>
<dbReference type="Pfam" id="PF02470">
    <property type="entry name" value="MlaD"/>
    <property type="match status" value="1"/>
</dbReference>
<dbReference type="InterPro" id="IPR003399">
    <property type="entry name" value="Mce/MlaD"/>
</dbReference>
<organism evidence="4 5">
    <name type="scientific">Campylobacter lanienae NCTC 13004</name>
    <dbReference type="NCBI Taxonomy" id="1031753"/>
    <lineage>
        <taxon>Bacteria</taxon>
        <taxon>Pseudomonadati</taxon>
        <taxon>Campylobacterota</taxon>
        <taxon>Epsilonproteobacteria</taxon>
        <taxon>Campylobacterales</taxon>
        <taxon>Campylobacteraceae</taxon>
        <taxon>Campylobacter</taxon>
    </lineage>
</organism>
<evidence type="ECO:0000313" key="5">
    <source>
        <dbReference type="Proteomes" id="UP000202031"/>
    </source>
</evidence>
<keyword evidence="1" id="KW-0175">Coiled coil</keyword>
<evidence type="ECO:0000256" key="2">
    <source>
        <dbReference type="SAM" id="Phobius"/>
    </source>
</evidence>
<reference evidence="5" key="2">
    <citation type="journal article" date="2017" name="Genome Biol. Evol.">
        <title>Comparative genomic analysis identifies a Campylobacter clade deficient in selenium metabolism.</title>
        <authorList>
            <person name="Miller W.G."/>
            <person name="Yee E."/>
            <person name="Lopes B.S."/>
            <person name="Chapman M.H."/>
            <person name="Huynh S."/>
            <person name="Bono J.L."/>
            <person name="Parker C.T."/>
            <person name="Strachan N.J.C."/>
            <person name="Forbes K.J."/>
        </authorList>
    </citation>
    <scope>NUCLEOTIDE SEQUENCE [LARGE SCALE GENOMIC DNA]</scope>
    <source>
        <strain evidence="5">NCTC 13004</strain>
    </source>
</reference>
<dbReference type="PANTHER" id="PTHR36698:SF2">
    <property type="entry name" value="MCE_MLAD DOMAIN-CONTAINING PROTEIN"/>
    <property type="match status" value="1"/>
</dbReference>
<keyword evidence="2" id="KW-0812">Transmembrane</keyword>
<feature type="transmembrane region" description="Helical" evidence="2">
    <location>
        <begin position="6"/>
        <end position="27"/>
    </location>
</feature>
<keyword evidence="2" id="KW-0472">Membrane</keyword>
<evidence type="ECO:0000259" key="3">
    <source>
        <dbReference type="Pfam" id="PF02470"/>
    </source>
</evidence>
<feature type="domain" description="Mce/MlaD" evidence="3">
    <location>
        <begin position="43"/>
        <end position="115"/>
    </location>
</feature>
<reference evidence="5" key="1">
    <citation type="journal article" date="2017" name="Genome Biol. Evol.">
        <title>Comparative Genomic Analysis Identifies a Campylobacter Clade Deficient in Selenium Metabolism.</title>
        <authorList>
            <person name="Miller W.G."/>
            <person name="Yee E."/>
            <person name="Lopes B.S."/>
            <person name="Chapman M.H."/>
            <person name="Huynh S."/>
            <person name="Bono J.L."/>
            <person name="Parker C.T."/>
            <person name="Strachan N.J.C."/>
            <person name="Forbes K.J."/>
        </authorList>
    </citation>
    <scope>NUCLEOTIDE SEQUENCE [LARGE SCALE GENOMIC DNA]</scope>
    <source>
        <strain evidence="5">NCTC 13004</strain>
    </source>
</reference>
<dbReference type="PANTHER" id="PTHR36698">
    <property type="entry name" value="BLL5892 PROTEIN"/>
    <property type="match status" value="1"/>
</dbReference>
<dbReference type="RefSeq" id="WP_100590508.1">
    <property type="nucleotide sequence ID" value="NZ_CP015578.1"/>
</dbReference>
<dbReference type="KEGG" id="clx:CLAN_0487"/>
<accession>A0A1X9SLY3</accession>